<comment type="function">
    <text evidence="3">Flagellin is the subunit protein which polymerizes to form the filaments of bacterial flagella.</text>
</comment>
<name>Q0F278_9PROT</name>
<keyword evidence="3" id="KW-0964">Secreted</keyword>
<evidence type="ECO:0000256" key="1">
    <source>
        <dbReference type="ARBA" id="ARBA00005709"/>
    </source>
</evidence>
<evidence type="ECO:0000313" key="7">
    <source>
        <dbReference type="Proteomes" id="UP000005297"/>
    </source>
</evidence>
<keyword evidence="6" id="KW-0966">Cell projection</keyword>
<dbReference type="Gene3D" id="6.10.10.10">
    <property type="entry name" value="Flagellar export chaperone, C-terminal domain"/>
    <property type="match status" value="1"/>
</dbReference>
<dbReference type="STRING" id="314344.AL013_01090"/>
<keyword evidence="6" id="KW-0969">Cilium</keyword>
<comment type="subcellular location">
    <subcellularLocation>
        <location evidence="3">Secreted</location>
    </subcellularLocation>
    <subcellularLocation>
        <location evidence="3">Bacterial flagellum</location>
    </subcellularLocation>
</comment>
<dbReference type="FunCoup" id="Q0F278">
    <property type="interactions" value="131"/>
</dbReference>
<evidence type="ECO:0000259" key="5">
    <source>
        <dbReference type="Pfam" id="PF00700"/>
    </source>
</evidence>
<keyword evidence="2 3" id="KW-0975">Bacterial flagellum</keyword>
<keyword evidence="7" id="KW-1185">Reference proteome</keyword>
<feature type="domain" description="Flagellin C-terminal" evidence="5">
    <location>
        <begin position="281"/>
        <end position="361"/>
    </location>
</feature>
<dbReference type="HOGENOM" id="CLU_011142_2_2_0"/>
<organism evidence="6 7">
    <name type="scientific">Mariprofundus ferrooxydans PV-1</name>
    <dbReference type="NCBI Taxonomy" id="314345"/>
    <lineage>
        <taxon>Bacteria</taxon>
        <taxon>Pseudomonadati</taxon>
        <taxon>Pseudomonadota</taxon>
        <taxon>Candidatius Mariprofundia</taxon>
        <taxon>Mariprofundales</taxon>
        <taxon>Mariprofundaceae</taxon>
        <taxon>Mariprofundus</taxon>
    </lineage>
</organism>
<dbReference type="GO" id="GO:0005198">
    <property type="term" value="F:structural molecule activity"/>
    <property type="evidence" value="ECO:0007669"/>
    <property type="project" value="UniProtKB-UniRule"/>
</dbReference>
<dbReference type="Pfam" id="PF00700">
    <property type="entry name" value="Flagellin_C"/>
    <property type="match status" value="1"/>
</dbReference>
<reference evidence="6 7" key="1">
    <citation type="submission" date="2006-09" db="EMBL/GenBank/DDBJ databases">
        <authorList>
            <person name="Emerson D."/>
            <person name="Ferriera S."/>
            <person name="Johnson J."/>
            <person name="Kravitz S."/>
            <person name="Halpern A."/>
            <person name="Remington K."/>
            <person name="Beeson K."/>
            <person name="Tran B."/>
            <person name="Rogers Y.-H."/>
            <person name="Friedman R."/>
            <person name="Venter J.C."/>
        </authorList>
    </citation>
    <scope>NUCLEOTIDE SEQUENCE [LARGE SCALE GENOMIC DNA]</scope>
    <source>
        <strain evidence="6 7">PV-1</strain>
    </source>
</reference>
<evidence type="ECO:0000256" key="3">
    <source>
        <dbReference type="RuleBase" id="RU362073"/>
    </source>
</evidence>
<dbReference type="PANTHER" id="PTHR42792:SF2">
    <property type="entry name" value="FLAGELLIN"/>
    <property type="match status" value="1"/>
</dbReference>
<dbReference type="GO" id="GO:0005576">
    <property type="term" value="C:extracellular region"/>
    <property type="evidence" value="ECO:0007669"/>
    <property type="project" value="UniProtKB-SubCell"/>
</dbReference>
<comment type="caution">
    <text evidence="6">The sequence shown here is derived from an EMBL/GenBank/DDBJ whole genome shotgun (WGS) entry which is preliminary data.</text>
</comment>
<sequence>MTALKNLNTNSMAQDQSLNRLSSGFRINSAADDSSGFAISSKLDAQAGRLKAASQNATQATAMVKMADAGVNEIQNMFNRILTLATQASSGNNAGELAKLDAERIKLETQIDNIANSTNYNGVSLLNGTSGSSATLAAPVAGISATVQATGAASGAVTLSTLTNAGGGIDITLTNAAGTAQTVNVTVPAAGTTSSVAFNDIGLTLSVDSNLVTGGAGTVNVTAGASSSFQVGADNAATNRVSINLSNSYTTASLFTGYGGVATAGLTTNTDAQNYIDKASFALDKLITQRADLGATQNQLGFVQANLATSIEQTTASVSAIKDADMAAEMANFTKNKILTQAGTSMLAQANQASQNVLTLFR</sequence>
<evidence type="ECO:0000256" key="2">
    <source>
        <dbReference type="ARBA" id="ARBA00023143"/>
    </source>
</evidence>
<accession>Q0F278</accession>
<dbReference type="InterPro" id="IPR001029">
    <property type="entry name" value="Flagellin_N"/>
</dbReference>
<dbReference type="eggNOG" id="COG1344">
    <property type="taxonomic scope" value="Bacteria"/>
</dbReference>
<evidence type="ECO:0000259" key="4">
    <source>
        <dbReference type="Pfam" id="PF00669"/>
    </source>
</evidence>
<dbReference type="Gene3D" id="3.30.70.2120">
    <property type="match status" value="1"/>
</dbReference>
<feature type="domain" description="Flagellin N-terminal" evidence="4">
    <location>
        <begin position="2"/>
        <end position="129"/>
    </location>
</feature>
<evidence type="ECO:0000313" key="6">
    <source>
        <dbReference type="EMBL" id="EAU55672.1"/>
    </source>
</evidence>
<dbReference type="AlphaFoldDB" id="Q0F278"/>
<proteinExistence type="inferred from homology"/>
<dbReference type="Gene3D" id="1.20.1330.10">
    <property type="entry name" value="f41 fragment of flagellin, N-terminal domain"/>
    <property type="match status" value="1"/>
</dbReference>
<dbReference type="PRINTS" id="PR00207">
    <property type="entry name" value="FLAGELLIN"/>
</dbReference>
<dbReference type="Proteomes" id="UP000005297">
    <property type="component" value="Unassembled WGS sequence"/>
</dbReference>
<dbReference type="InterPro" id="IPR001492">
    <property type="entry name" value="Flagellin"/>
</dbReference>
<dbReference type="InParanoid" id="Q0F278"/>
<comment type="similarity">
    <text evidence="1 3">Belongs to the bacterial flagellin family.</text>
</comment>
<dbReference type="InterPro" id="IPR042187">
    <property type="entry name" value="Flagellin_C_sub2"/>
</dbReference>
<gene>
    <name evidence="6" type="ORF">SPV1_01952</name>
</gene>
<dbReference type="InterPro" id="IPR046358">
    <property type="entry name" value="Flagellin_C"/>
</dbReference>
<dbReference type="EMBL" id="AATS01000002">
    <property type="protein sequence ID" value="EAU55672.1"/>
    <property type="molecule type" value="Genomic_DNA"/>
</dbReference>
<dbReference type="Pfam" id="PF00669">
    <property type="entry name" value="Flagellin_N"/>
    <property type="match status" value="1"/>
</dbReference>
<dbReference type="SUPFAM" id="SSF64518">
    <property type="entry name" value="Phase 1 flagellin"/>
    <property type="match status" value="1"/>
</dbReference>
<dbReference type="PANTHER" id="PTHR42792">
    <property type="entry name" value="FLAGELLIN"/>
    <property type="match status" value="1"/>
</dbReference>
<dbReference type="GO" id="GO:0009288">
    <property type="term" value="C:bacterial-type flagellum"/>
    <property type="evidence" value="ECO:0007669"/>
    <property type="project" value="UniProtKB-SubCell"/>
</dbReference>
<keyword evidence="6" id="KW-0282">Flagellum</keyword>
<protein>
    <recommendedName>
        <fullName evidence="3">Flagellin</fullName>
    </recommendedName>
</protein>